<feature type="transmembrane region" description="Helical" evidence="9">
    <location>
        <begin position="276"/>
        <end position="298"/>
    </location>
</feature>
<keyword evidence="7" id="KW-0807">Transducer</keyword>
<evidence type="ECO:0000256" key="5">
    <source>
        <dbReference type="ARBA" id="ARBA00023136"/>
    </source>
</evidence>
<evidence type="ECO:0000256" key="4">
    <source>
        <dbReference type="ARBA" id="ARBA00023040"/>
    </source>
</evidence>
<proteinExistence type="predicted"/>
<protein>
    <submittedName>
        <fullName evidence="11">OPN4A-like protein</fullName>
    </submittedName>
</protein>
<gene>
    <name evidence="11" type="ORF">MAR_029035</name>
</gene>
<evidence type="ECO:0000256" key="3">
    <source>
        <dbReference type="ARBA" id="ARBA00022989"/>
    </source>
</evidence>
<evidence type="ECO:0000313" key="12">
    <source>
        <dbReference type="Proteomes" id="UP001164746"/>
    </source>
</evidence>
<dbReference type="PRINTS" id="PR00237">
    <property type="entry name" value="GPCRRHODOPSN"/>
</dbReference>
<evidence type="ECO:0000256" key="2">
    <source>
        <dbReference type="ARBA" id="ARBA00022692"/>
    </source>
</evidence>
<evidence type="ECO:0000256" key="1">
    <source>
        <dbReference type="ARBA" id="ARBA00004141"/>
    </source>
</evidence>
<accession>A0ABY7DI16</accession>
<dbReference type="Gene3D" id="1.20.1070.10">
    <property type="entry name" value="Rhodopsin 7-helix transmembrane proteins"/>
    <property type="match status" value="1"/>
</dbReference>
<keyword evidence="4" id="KW-0297">G-protein coupled receptor</keyword>
<dbReference type="CDD" id="cd14969">
    <property type="entry name" value="7tmA_Opsins_type2_animals"/>
    <property type="match status" value="1"/>
</dbReference>
<keyword evidence="2 9" id="KW-0812">Transmembrane</keyword>
<dbReference type="InterPro" id="IPR000276">
    <property type="entry name" value="GPCR_Rhodpsn"/>
</dbReference>
<evidence type="ECO:0000256" key="6">
    <source>
        <dbReference type="ARBA" id="ARBA00023170"/>
    </source>
</evidence>
<dbReference type="EMBL" id="CP111013">
    <property type="protein sequence ID" value="WAQ96345.1"/>
    <property type="molecule type" value="Genomic_DNA"/>
</dbReference>
<comment type="subcellular location">
    <subcellularLocation>
        <location evidence="1">Membrane</location>
        <topology evidence="1">Multi-pass membrane protein</topology>
    </subcellularLocation>
</comment>
<dbReference type="Pfam" id="PF00001">
    <property type="entry name" value="7tm_1"/>
    <property type="match status" value="1"/>
</dbReference>
<feature type="non-terminal residue" evidence="11">
    <location>
        <position position="1"/>
    </location>
</feature>
<evidence type="ECO:0000256" key="8">
    <source>
        <dbReference type="SAM" id="MobiDB-lite"/>
    </source>
</evidence>
<feature type="transmembrane region" description="Helical" evidence="9">
    <location>
        <begin position="230"/>
        <end position="256"/>
    </location>
</feature>
<evidence type="ECO:0000259" key="10">
    <source>
        <dbReference type="PROSITE" id="PS50262"/>
    </source>
</evidence>
<sequence length="470" mass="52584">GAWDIPGIVASRHNQVIVELIAVCDVGAGAAGEELEEQQEANRGHDIGAHLRRPLENIEFGYHPYRKHIINDFLEYLLHAPAMLLNETGHPLDPYEGLTPLEIKRLEFPKWGHQIVGAFLMCVTIFGFIENSLVMFIFFRNKTLLSPTNIFILGVAFGDLGMACLGNPLAFTSALNGGWFAGEFFCYWEGFIVYFLGLSQMYLIMAVSVDRYIVIAKPLLSSKITKKVAVISMAVCFVVSLLWALMPFLGFSSYGLEAPGVFCGLHWEDQSFNNTSFIIAIFILCFFVPLGVMIYSYYHVFMTVRTVNKNMVWDMNSRMARKNLKLEKRMLKTCVIMCGVFFAVWTPYAVVSMIQAFGDPDSIPLFVMELPSAAAKSQMVWNPIIYVATNKKFRIAFYEALPCGSIRDRLIHREEENDSNMSNVGDKTAAASSYAQTKIINRTTNPTAAKAAKTNQVAPTPEPGPSKMEC</sequence>
<feature type="transmembrane region" description="Helical" evidence="9">
    <location>
        <begin position="330"/>
        <end position="350"/>
    </location>
</feature>
<keyword evidence="3 9" id="KW-1133">Transmembrane helix</keyword>
<dbReference type="Proteomes" id="UP001164746">
    <property type="component" value="Chromosome 2"/>
</dbReference>
<name>A0ABY7DI16_MYAAR</name>
<dbReference type="InterPro" id="IPR050125">
    <property type="entry name" value="GPCR_opsins"/>
</dbReference>
<evidence type="ECO:0000256" key="7">
    <source>
        <dbReference type="ARBA" id="ARBA00023224"/>
    </source>
</evidence>
<feature type="transmembrane region" description="Helical" evidence="9">
    <location>
        <begin position="150"/>
        <end position="171"/>
    </location>
</feature>
<dbReference type="SMART" id="SM01381">
    <property type="entry name" value="7TM_GPCR_Srsx"/>
    <property type="match status" value="1"/>
</dbReference>
<feature type="transmembrane region" description="Helical" evidence="9">
    <location>
        <begin position="115"/>
        <end position="138"/>
    </location>
</feature>
<keyword evidence="5 9" id="KW-0472">Membrane</keyword>
<feature type="transmembrane region" description="Helical" evidence="9">
    <location>
        <begin position="191"/>
        <end position="209"/>
    </location>
</feature>
<dbReference type="InterPro" id="IPR017452">
    <property type="entry name" value="GPCR_Rhodpsn_7TM"/>
</dbReference>
<dbReference type="PROSITE" id="PS50262">
    <property type="entry name" value="G_PROTEIN_RECEP_F1_2"/>
    <property type="match status" value="1"/>
</dbReference>
<keyword evidence="6" id="KW-0675">Receptor</keyword>
<keyword evidence="12" id="KW-1185">Reference proteome</keyword>
<organism evidence="11 12">
    <name type="scientific">Mya arenaria</name>
    <name type="common">Soft-shell clam</name>
    <dbReference type="NCBI Taxonomy" id="6604"/>
    <lineage>
        <taxon>Eukaryota</taxon>
        <taxon>Metazoa</taxon>
        <taxon>Spiralia</taxon>
        <taxon>Lophotrochozoa</taxon>
        <taxon>Mollusca</taxon>
        <taxon>Bivalvia</taxon>
        <taxon>Autobranchia</taxon>
        <taxon>Heteroconchia</taxon>
        <taxon>Euheterodonta</taxon>
        <taxon>Imparidentia</taxon>
        <taxon>Neoheterodontei</taxon>
        <taxon>Myida</taxon>
        <taxon>Myoidea</taxon>
        <taxon>Myidae</taxon>
        <taxon>Mya</taxon>
    </lineage>
</organism>
<dbReference type="SUPFAM" id="SSF81321">
    <property type="entry name" value="Family A G protein-coupled receptor-like"/>
    <property type="match status" value="1"/>
</dbReference>
<evidence type="ECO:0000256" key="9">
    <source>
        <dbReference type="SAM" id="Phobius"/>
    </source>
</evidence>
<feature type="compositionally biased region" description="Low complexity" evidence="8">
    <location>
        <begin position="443"/>
        <end position="455"/>
    </location>
</feature>
<feature type="domain" description="G-protein coupled receptors family 1 profile" evidence="10">
    <location>
        <begin position="130"/>
        <end position="386"/>
    </location>
</feature>
<reference evidence="11" key="1">
    <citation type="submission" date="2022-11" db="EMBL/GenBank/DDBJ databases">
        <title>Centuries of genome instability and evolution in soft-shell clam transmissible cancer (bioRxiv).</title>
        <authorList>
            <person name="Hart S.F.M."/>
            <person name="Yonemitsu M.A."/>
            <person name="Giersch R.M."/>
            <person name="Beal B.F."/>
            <person name="Arriagada G."/>
            <person name="Davis B.W."/>
            <person name="Ostrander E.A."/>
            <person name="Goff S.P."/>
            <person name="Metzger M.J."/>
        </authorList>
    </citation>
    <scope>NUCLEOTIDE SEQUENCE</scope>
    <source>
        <strain evidence="11">MELC-2E11</strain>
        <tissue evidence="11">Siphon/mantle</tissue>
    </source>
</reference>
<dbReference type="PANTHER" id="PTHR24240">
    <property type="entry name" value="OPSIN"/>
    <property type="match status" value="1"/>
</dbReference>
<evidence type="ECO:0000313" key="11">
    <source>
        <dbReference type="EMBL" id="WAQ96345.1"/>
    </source>
</evidence>
<feature type="region of interest" description="Disordered" evidence="8">
    <location>
        <begin position="443"/>
        <end position="470"/>
    </location>
</feature>